<organism evidence="1 2">
    <name type="scientific">Holothuria leucospilota</name>
    <name type="common">Black long sea cucumber</name>
    <name type="synonym">Mertensiothuria leucospilota</name>
    <dbReference type="NCBI Taxonomy" id="206669"/>
    <lineage>
        <taxon>Eukaryota</taxon>
        <taxon>Metazoa</taxon>
        <taxon>Echinodermata</taxon>
        <taxon>Eleutherozoa</taxon>
        <taxon>Echinozoa</taxon>
        <taxon>Holothuroidea</taxon>
        <taxon>Aspidochirotacea</taxon>
        <taxon>Aspidochirotida</taxon>
        <taxon>Holothuriidae</taxon>
        <taxon>Holothuria</taxon>
    </lineage>
</organism>
<reference evidence="1" key="1">
    <citation type="submission" date="2021-10" db="EMBL/GenBank/DDBJ databases">
        <title>Tropical sea cucumber genome reveals ecological adaptation and Cuvierian tubules defense mechanism.</title>
        <authorList>
            <person name="Chen T."/>
        </authorList>
    </citation>
    <scope>NUCLEOTIDE SEQUENCE</scope>
    <source>
        <strain evidence="1">Nanhai2018</strain>
        <tissue evidence="1">Muscle</tissue>
    </source>
</reference>
<evidence type="ECO:0000313" key="2">
    <source>
        <dbReference type="Proteomes" id="UP001152320"/>
    </source>
</evidence>
<evidence type="ECO:0000313" key="1">
    <source>
        <dbReference type="EMBL" id="KAJ8025348.1"/>
    </source>
</evidence>
<dbReference type="AlphaFoldDB" id="A0A9Q0YMR3"/>
<comment type="caution">
    <text evidence="1">The sequence shown here is derived from an EMBL/GenBank/DDBJ whole genome shotgun (WGS) entry which is preliminary data.</text>
</comment>
<dbReference type="PANTHER" id="PTHR21301:SF10">
    <property type="entry name" value="REVERSE TRANSCRIPTASE DOMAIN-CONTAINING PROTEIN"/>
    <property type="match status" value="1"/>
</dbReference>
<name>A0A9Q0YMR3_HOLLE</name>
<dbReference type="OrthoDB" id="10018421at2759"/>
<dbReference type="PANTHER" id="PTHR21301">
    <property type="entry name" value="REVERSE TRANSCRIPTASE"/>
    <property type="match status" value="1"/>
</dbReference>
<accession>A0A9Q0YMR3</accession>
<dbReference type="Proteomes" id="UP001152320">
    <property type="component" value="Chromosome 17"/>
</dbReference>
<protein>
    <submittedName>
        <fullName evidence="1">Uncharacterized protein</fullName>
    </submittedName>
</protein>
<sequence length="74" mass="8741">MGNKGKQELDHLFSFVYNFHNSIKLTIESSTMEIPFLDVRVMIKNGRLETSVYSKPTDRHAYMFYCFVLLFELV</sequence>
<dbReference type="EMBL" id="JAIZAY010000017">
    <property type="protein sequence ID" value="KAJ8025348.1"/>
    <property type="molecule type" value="Genomic_DNA"/>
</dbReference>
<keyword evidence="2" id="KW-1185">Reference proteome</keyword>
<proteinExistence type="predicted"/>
<gene>
    <name evidence="1" type="ORF">HOLleu_32883</name>
</gene>